<reference evidence="2" key="1">
    <citation type="submission" date="2016-11" db="UniProtKB">
        <authorList>
            <consortium name="WormBaseParasite"/>
        </authorList>
    </citation>
    <scope>IDENTIFICATION</scope>
</reference>
<accession>A0A1I7USE3</accession>
<protein>
    <submittedName>
        <fullName evidence="2">3'-5' exonuclease domain-containing protein</fullName>
    </submittedName>
</protein>
<evidence type="ECO:0000313" key="2">
    <source>
        <dbReference type="WBParaSite" id="Csp11.Scaffold630.g18874.t1"/>
    </source>
</evidence>
<dbReference type="InterPro" id="IPR036397">
    <property type="entry name" value="RNaseH_sf"/>
</dbReference>
<keyword evidence="1" id="KW-1185">Reference proteome</keyword>
<dbReference type="AlphaFoldDB" id="A0A1I7USE3"/>
<organism evidence="1 2">
    <name type="scientific">Caenorhabditis tropicalis</name>
    <dbReference type="NCBI Taxonomy" id="1561998"/>
    <lineage>
        <taxon>Eukaryota</taxon>
        <taxon>Metazoa</taxon>
        <taxon>Ecdysozoa</taxon>
        <taxon>Nematoda</taxon>
        <taxon>Chromadorea</taxon>
        <taxon>Rhabditida</taxon>
        <taxon>Rhabditina</taxon>
        <taxon>Rhabditomorpha</taxon>
        <taxon>Rhabditoidea</taxon>
        <taxon>Rhabditidae</taxon>
        <taxon>Peloderinae</taxon>
        <taxon>Caenorhabditis</taxon>
    </lineage>
</organism>
<dbReference type="GO" id="GO:0003676">
    <property type="term" value="F:nucleic acid binding"/>
    <property type="evidence" value="ECO:0007669"/>
    <property type="project" value="InterPro"/>
</dbReference>
<dbReference type="InterPro" id="IPR012337">
    <property type="entry name" value="RNaseH-like_sf"/>
</dbReference>
<dbReference type="Gene3D" id="3.30.420.10">
    <property type="entry name" value="Ribonuclease H-like superfamily/Ribonuclease H"/>
    <property type="match status" value="1"/>
</dbReference>
<dbReference type="STRING" id="1561998.A0A1I7USE3"/>
<dbReference type="eggNOG" id="ENOG502RT6W">
    <property type="taxonomic scope" value="Eukaryota"/>
</dbReference>
<name>A0A1I7USE3_9PELO</name>
<evidence type="ECO:0000313" key="1">
    <source>
        <dbReference type="Proteomes" id="UP000095282"/>
    </source>
</evidence>
<proteinExistence type="predicted"/>
<dbReference type="Proteomes" id="UP000095282">
    <property type="component" value="Unplaced"/>
</dbReference>
<dbReference type="WBParaSite" id="Csp11.Scaffold630.g18874.t1">
    <property type="protein sequence ID" value="Csp11.Scaffold630.g18874.t1"/>
    <property type="gene ID" value="Csp11.Scaffold630.g18874"/>
</dbReference>
<sequence>MSQQTRVPAGVVHRHISGLIADKLAKKEMSPGAITDCIIYGAKYGPYHNSIGNRIWNTVSPHLTKLHGGIQRDLRTVLVEGRQRNDLLDQLSQARYNPSLYPPTIYHNLTKYRIKEVNDINDVLYFLRKFRREKAEHPLYLDTERVLLPDKCGVEMTALIQLFDIYSSTILLIRTHRDSEFVRTIGRHLRDFSQTRKIAAFGSETILEEARTIDMQPNNQMSLKRYADVYGFTVSKSETTSDWENKKYRADQIKYAAYDVVVLHLIRMRILEDGERIAKDYEKHNVDI</sequence>
<dbReference type="SUPFAM" id="SSF53098">
    <property type="entry name" value="Ribonuclease H-like"/>
    <property type="match status" value="1"/>
</dbReference>